<dbReference type="GO" id="GO:0000981">
    <property type="term" value="F:DNA-binding transcription factor activity, RNA polymerase II-specific"/>
    <property type="evidence" value="ECO:0007669"/>
    <property type="project" value="InterPro"/>
</dbReference>
<feature type="domain" description="Zn(2)-C6 fungal-type" evidence="3">
    <location>
        <begin position="80"/>
        <end position="116"/>
    </location>
</feature>
<dbReference type="SUPFAM" id="SSF57701">
    <property type="entry name" value="Zn2/Cys6 DNA-binding domain"/>
    <property type="match status" value="1"/>
</dbReference>
<dbReference type="OrthoDB" id="5394557at2759"/>
<evidence type="ECO:0000313" key="5">
    <source>
        <dbReference type="Proteomes" id="UP000799424"/>
    </source>
</evidence>
<evidence type="ECO:0000256" key="1">
    <source>
        <dbReference type="ARBA" id="ARBA00023242"/>
    </source>
</evidence>
<dbReference type="GO" id="GO:0008270">
    <property type="term" value="F:zinc ion binding"/>
    <property type="evidence" value="ECO:0007669"/>
    <property type="project" value="InterPro"/>
</dbReference>
<dbReference type="PROSITE" id="PS50048">
    <property type="entry name" value="ZN2_CY6_FUNGAL_2"/>
    <property type="match status" value="1"/>
</dbReference>
<dbReference type="Gene3D" id="4.10.240.10">
    <property type="entry name" value="Zn(2)-C6 fungal-type DNA-binding domain"/>
    <property type="match status" value="1"/>
</dbReference>
<dbReference type="Pfam" id="PF00172">
    <property type="entry name" value="Zn_clus"/>
    <property type="match status" value="1"/>
</dbReference>
<sequence length="517" mass="56110">MSVMDFDFARRYSSQSLSFPDYYSHYSERNVPLTLSQHARSDPRGYPIGGPVGNPRRNPDTGRDEHTMETGSARRRVAVACARCRKRKIRCSGDPGNGSGCSSCRGAGVEAVSCQFHRVGSDSVHKVIDNYQMAQSLTGMANSNALMPIYPATTSNQMYARAMTTQAYPQLDTKTMYSSGWAVPYSEETSPVETYGLEHPAAYLPTPTPIANHNMYGASYRWTQSALKPVHHGSAAYYDQDSSYVAHGLPYIQPNTLRAPATSEALSPLNMSSLSLTLPERPHPRQYNMTEGAAPRRQLPMPQPSPAQTSRNIVDQLQDQRLRCGQAVSIQSTSGGGARFVKPLLPWSTDNETQVNASAAAATSSGASSQMPTATNNPMNFLAAATTMTGETSAAGTASQLQLNFSSSSLLGGLIAPAPVTTYSTFRENRPQGTTSVRLPRHSSQTNLYSFNTDSASKRNSLGNEGNCTLVSGQHYTPLPQQQQHTSLEAQSVQREAFENRNVPPHRSSMGNLNSSF</sequence>
<keyword evidence="5" id="KW-1185">Reference proteome</keyword>
<feature type="compositionally biased region" description="Basic and acidic residues" evidence="2">
    <location>
        <begin position="57"/>
        <end position="68"/>
    </location>
</feature>
<keyword evidence="1" id="KW-0539">Nucleus</keyword>
<feature type="region of interest" description="Disordered" evidence="2">
    <location>
        <begin position="426"/>
        <end position="445"/>
    </location>
</feature>
<name>A0A6A6ZJZ0_9PLEO</name>
<protein>
    <recommendedName>
        <fullName evidence="3">Zn(2)-C6 fungal-type domain-containing protein</fullName>
    </recommendedName>
</protein>
<dbReference type="InterPro" id="IPR001138">
    <property type="entry name" value="Zn2Cys6_DnaBD"/>
</dbReference>
<dbReference type="SMART" id="SM00066">
    <property type="entry name" value="GAL4"/>
    <property type="match status" value="1"/>
</dbReference>
<evidence type="ECO:0000313" key="4">
    <source>
        <dbReference type="EMBL" id="KAF2820654.1"/>
    </source>
</evidence>
<feature type="region of interest" description="Disordered" evidence="2">
    <location>
        <begin position="274"/>
        <end position="310"/>
    </location>
</feature>
<evidence type="ECO:0000259" key="3">
    <source>
        <dbReference type="PROSITE" id="PS50048"/>
    </source>
</evidence>
<accession>A0A6A6ZJZ0</accession>
<feature type="region of interest" description="Disordered" evidence="2">
    <location>
        <begin position="38"/>
        <end position="72"/>
    </location>
</feature>
<gene>
    <name evidence="4" type="ORF">CC86DRAFT_449281</name>
</gene>
<dbReference type="EMBL" id="MU006240">
    <property type="protein sequence ID" value="KAF2820654.1"/>
    <property type="molecule type" value="Genomic_DNA"/>
</dbReference>
<reference evidence="4" key="1">
    <citation type="journal article" date="2020" name="Stud. Mycol.">
        <title>101 Dothideomycetes genomes: a test case for predicting lifestyles and emergence of pathogens.</title>
        <authorList>
            <person name="Haridas S."/>
            <person name="Albert R."/>
            <person name="Binder M."/>
            <person name="Bloem J."/>
            <person name="Labutti K."/>
            <person name="Salamov A."/>
            <person name="Andreopoulos B."/>
            <person name="Baker S."/>
            <person name="Barry K."/>
            <person name="Bills G."/>
            <person name="Bluhm B."/>
            <person name="Cannon C."/>
            <person name="Castanera R."/>
            <person name="Culley D."/>
            <person name="Daum C."/>
            <person name="Ezra D."/>
            <person name="Gonzalez J."/>
            <person name="Henrissat B."/>
            <person name="Kuo A."/>
            <person name="Liang C."/>
            <person name="Lipzen A."/>
            <person name="Lutzoni F."/>
            <person name="Magnuson J."/>
            <person name="Mondo S."/>
            <person name="Nolan M."/>
            <person name="Ohm R."/>
            <person name="Pangilinan J."/>
            <person name="Park H.-J."/>
            <person name="Ramirez L."/>
            <person name="Alfaro M."/>
            <person name="Sun H."/>
            <person name="Tritt A."/>
            <person name="Yoshinaga Y."/>
            <person name="Zwiers L.-H."/>
            <person name="Turgeon B."/>
            <person name="Goodwin S."/>
            <person name="Spatafora J."/>
            <person name="Crous P."/>
            <person name="Grigoriev I."/>
        </authorList>
    </citation>
    <scope>NUCLEOTIDE SEQUENCE</scope>
    <source>
        <strain evidence="4">CBS 113818</strain>
    </source>
</reference>
<organism evidence="4 5">
    <name type="scientific">Ophiobolus disseminans</name>
    <dbReference type="NCBI Taxonomy" id="1469910"/>
    <lineage>
        <taxon>Eukaryota</taxon>
        <taxon>Fungi</taxon>
        <taxon>Dikarya</taxon>
        <taxon>Ascomycota</taxon>
        <taxon>Pezizomycotina</taxon>
        <taxon>Dothideomycetes</taxon>
        <taxon>Pleosporomycetidae</taxon>
        <taxon>Pleosporales</taxon>
        <taxon>Pleosporineae</taxon>
        <taxon>Phaeosphaeriaceae</taxon>
        <taxon>Ophiobolus</taxon>
    </lineage>
</organism>
<dbReference type="InterPro" id="IPR036864">
    <property type="entry name" value="Zn2-C6_fun-type_DNA-bd_sf"/>
</dbReference>
<evidence type="ECO:0000256" key="2">
    <source>
        <dbReference type="SAM" id="MobiDB-lite"/>
    </source>
</evidence>
<proteinExistence type="predicted"/>
<dbReference type="AlphaFoldDB" id="A0A6A6ZJZ0"/>
<dbReference type="CDD" id="cd00067">
    <property type="entry name" value="GAL4"/>
    <property type="match status" value="1"/>
</dbReference>
<dbReference type="Proteomes" id="UP000799424">
    <property type="component" value="Unassembled WGS sequence"/>
</dbReference>